<gene>
    <name evidence="9" type="ORF">MSPICULIGERA_LOCUS21493</name>
</gene>
<dbReference type="InterPro" id="IPR036188">
    <property type="entry name" value="FAD/NAD-bd_sf"/>
</dbReference>
<name>A0AA36GCE0_9BILA</name>
<evidence type="ECO:0000313" key="10">
    <source>
        <dbReference type="Proteomes" id="UP001177023"/>
    </source>
</evidence>
<feature type="domain" description="FAD dependent oxidoreductase" evidence="8">
    <location>
        <begin position="121"/>
        <end position="327"/>
    </location>
</feature>
<keyword evidence="5" id="KW-0274">FAD</keyword>
<evidence type="ECO:0000256" key="5">
    <source>
        <dbReference type="ARBA" id="ARBA00022827"/>
    </source>
</evidence>
<evidence type="ECO:0000256" key="6">
    <source>
        <dbReference type="ARBA" id="ARBA00023002"/>
    </source>
</evidence>
<keyword evidence="10" id="KW-1185">Reference proteome</keyword>
<dbReference type="InterPro" id="IPR006076">
    <property type="entry name" value="FAD-dep_OxRdtase"/>
</dbReference>
<dbReference type="GO" id="GO:0050031">
    <property type="term" value="F:L-pipecolate oxidase activity"/>
    <property type="evidence" value="ECO:0007669"/>
    <property type="project" value="TreeGrafter"/>
</dbReference>
<dbReference type="FunFam" id="3.50.50.60:FF:000189">
    <property type="entry name" value="Monomeric sarcosine oxidase"/>
    <property type="match status" value="1"/>
</dbReference>
<evidence type="ECO:0000256" key="2">
    <source>
        <dbReference type="ARBA" id="ARBA00010989"/>
    </source>
</evidence>
<proteinExistence type="inferred from homology"/>
<dbReference type="GO" id="GO:0050660">
    <property type="term" value="F:flavin adenine dinucleotide binding"/>
    <property type="evidence" value="ECO:0007669"/>
    <property type="project" value="InterPro"/>
</dbReference>
<dbReference type="GO" id="GO:0005777">
    <property type="term" value="C:peroxisome"/>
    <property type="evidence" value="ECO:0007669"/>
    <property type="project" value="TreeGrafter"/>
</dbReference>
<feature type="non-terminal residue" evidence="9">
    <location>
        <position position="1"/>
    </location>
</feature>
<dbReference type="Proteomes" id="UP001177023">
    <property type="component" value="Unassembled WGS sequence"/>
</dbReference>
<evidence type="ECO:0000256" key="7">
    <source>
        <dbReference type="ARBA" id="ARBA00052742"/>
    </source>
</evidence>
<dbReference type="EC" id="1.5.3.1" evidence="3"/>
<dbReference type="SUPFAM" id="SSF54373">
    <property type="entry name" value="FAD-linked reductases, C-terminal domain"/>
    <property type="match status" value="1"/>
</dbReference>
<dbReference type="GO" id="GO:0033514">
    <property type="term" value="P:L-lysine catabolic process to acetyl-CoA via L-pipecolate"/>
    <property type="evidence" value="ECO:0007669"/>
    <property type="project" value="TreeGrafter"/>
</dbReference>
<organism evidence="9 10">
    <name type="scientific">Mesorhabditis spiculigera</name>
    <dbReference type="NCBI Taxonomy" id="96644"/>
    <lineage>
        <taxon>Eukaryota</taxon>
        <taxon>Metazoa</taxon>
        <taxon>Ecdysozoa</taxon>
        <taxon>Nematoda</taxon>
        <taxon>Chromadorea</taxon>
        <taxon>Rhabditida</taxon>
        <taxon>Rhabditina</taxon>
        <taxon>Rhabditomorpha</taxon>
        <taxon>Rhabditoidea</taxon>
        <taxon>Rhabditidae</taxon>
        <taxon>Mesorhabditinae</taxon>
        <taxon>Mesorhabditis</taxon>
    </lineage>
</organism>
<dbReference type="PANTHER" id="PTHR10961">
    <property type="entry name" value="PEROXISOMAL SARCOSINE OXIDASE"/>
    <property type="match status" value="1"/>
</dbReference>
<evidence type="ECO:0000256" key="1">
    <source>
        <dbReference type="ARBA" id="ARBA00001974"/>
    </source>
</evidence>
<comment type="catalytic activity">
    <reaction evidence="7">
        <text>sarcosine + O2 + H2O = formaldehyde + glycine + H2O2</text>
        <dbReference type="Rhea" id="RHEA:13313"/>
        <dbReference type="ChEBI" id="CHEBI:15377"/>
        <dbReference type="ChEBI" id="CHEBI:15379"/>
        <dbReference type="ChEBI" id="CHEBI:16240"/>
        <dbReference type="ChEBI" id="CHEBI:16842"/>
        <dbReference type="ChEBI" id="CHEBI:57305"/>
        <dbReference type="ChEBI" id="CHEBI:57433"/>
        <dbReference type="EC" id="1.5.3.1"/>
    </reaction>
</comment>
<dbReference type="EMBL" id="CATQJA010002665">
    <property type="protein sequence ID" value="CAJ0583412.1"/>
    <property type="molecule type" value="Genomic_DNA"/>
</dbReference>
<evidence type="ECO:0000256" key="3">
    <source>
        <dbReference type="ARBA" id="ARBA00012769"/>
    </source>
</evidence>
<dbReference type="SUPFAM" id="SSF51905">
    <property type="entry name" value="FAD/NAD(P)-binding domain"/>
    <property type="match status" value="1"/>
</dbReference>
<dbReference type="Gene3D" id="3.50.50.60">
    <property type="entry name" value="FAD/NAD(P)-binding domain"/>
    <property type="match status" value="3"/>
</dbReference>
<keyword evidence="4" id="KW-0285">Flavoprotein</keyword>
<evidence type="ECO:0000256" key="4">
    <source>
        <dbReference type="ARBA" id="ARBA00022630"/>
    </source>
</evidence>
<feature type="domain" description="FAD dependent oxidoreductase" evidence="8">
    <location>
        <begin position="7"/>
        <end position="103"/>
    </location>
</feature>
<comment type="cofactor">
    <cofactor evidence="1">
        <name>FAD</name>
        <dbReference type="ChEBI" id="CHEBI:57692"/>
    </cofactor>
</comment>
<comment type="caution">
    <text evidence="9">The sequence shown here is derived from an EMBL/GenBank/DDBJ whole genome shotgun (WGS) entry which is preliminary data.</text>
</comment>
<dbReference type="GO" id="GO:0008115">
    <property type="term" value="F:sarcosine oxidase activity"/>
    <property type="evidence" value="ECO:0007669"/>
    <property type="project" value="UniProtKB-EC"/>
</dbReference>
<comment type="similarity">
    <text evidence="2">Belongs to the MSOX/MTOX family.</text>
</comment>
<protein>
    <recommendedName>
        <fullName evidence="3">sarcosine oxidasee (formaldehyde-forming)</fullName>
        <ecNumber evidence="3">1.5.3.1</ecNumber>
    </recommendedName>
</protein>
<sequence length="351" mass="39464">MPLNTYDVVVIGAGIMGSCAAYHCQKRGLKTLLLEQFSLGHNKGSSHGKSRIIRYAHTEGVYLPIVRDSYAQIEELEAKRNEKLWKNCGLLYMTNAKDAKIIAAHLSAHKCENTIIPGKEDEFVKLGGKIIEKEKVLSYRDTGSRGVTISTLKNVYKSKKVIFAAGTWLQQLAPELVPSIRAQPEAICVAYWKPKREEDLHYFTENEMPVAIMDNVETGEFVYGLPNVDYPNAIKFGFHGGDGYNIGDDISSPNQELIERPRRHLQLHLKMIDASAPVKLDRCKYTMSHDDHYVIDRLPESKNIFFTGCCSGTGFKVAPAIGKALACWVKNEKAPFDLSFFSLKRFEKSKL</sequence>
<dbReference type="PANTHER" id="PTHR10961:SF46">
    <property type="entry name" value="PEROXISOMAL SARCOSINE OXIDASE"/>
    <property type="match status" value="1"/>
</dbReference>
<evidence type="ECO:0000259" key="8">
    <source>
        <dbReference type="Pfam" id="PF01266"/>
    </source>
</evidence>
<dbReference type="InterPro" id="IPR045170">
    <property type="entry name" value="MTOX"/>
</dbReference>
<reference evidence="9" key="1">
    <citation type="submission" date="2023-06" db="EMBL/GenBank/DDBJ databases">
        <authorList>
            <person name="Delattre M."/>
        </authorList>
    </citation>
    <scope>NUCLEOTIDE SEQUENCE</scope>
    <source>
        <strain evidence="9">AF72</strain>
    </source>
</reference>
<keyword evidence="6" id="KW-0560">Oxidoreductase</keyword>
<dbReference type="AlphaFoldDB" id="A0AA36GCE0"/>
<dbReference type="Pfam" id="PF01266">
    <property type="entry name" value="DAO"/>
    <property type="match status" value="2"/>
</dbReference>
<evidence type="ECO:0000313" key="9">
    <source>
        <dbReference type="EMBL" id="CAJ0583412.1"/>
    </source>
</evidence>
<accession>A0AA36GCE0</accession>